<dbReference type="OrthoDB" id="659294at2759"/>
<dbReference type="PANTHER" id="PTHR33165:SF82">
    <property type="entry name" value="OS11G0231400 PROTEIN"/>
    <property type="match status" value="1"/>
</dbReference>
<dbReference type="Proteomes" id="UP000807115">
    <property type="component" value="Chromosome 7"/>
</dbReference>
<evidence type="ECO:0000313" key="2">
    <source>
        <dbReference type="EMBL" id="KAG0524504.1"/>
    </source>
</evidence>
<evidence type="ECO:0000259" key="1">
    <source>
        <dbReference type="Pfam" id="PF03478"/>
    </source>
</evidence>
<dbReference type="SUPFAM" id="SSF81383">
    <property type="entry name" value="F-box domain"/>
    <property type="match status" value="1"/>
</dbReference>
<dbReference type="Gramene" id="EES14242">
    <property type="protein sequence ID" value="EES14242"/>
    <property type="gene ID" value="SORBI_3007G204500"/>
</dbReference>
<dbReference type="AlphaFoldDB" id="A0A921QLS9"/>
<dbReference type="Gramene" id="OQU80885">
    <property type="protein sequence ID" value="OQU80885"/>
    <property type="gene ID" value="SORBI_3007G204500"/>
</dbReference>
<feature type="domain" description="KIB1-4 beta-propeller" evidence="1">
    <location>
        <begin position="150"/>
        <end position="407"/>
    </location>
</feature>
<dbReference type="Gramene" id="OQU80884">
    <property type="protein sequence ID" value="OQU80884"/>
    <property type="gene ID" value="SORBI_3007G204500"/>
</dbReference>
<protein>
    <recommendedName>
        <fullName evidence="1">KIB1-4 beta-propeller domain-containing protein</fullName>
    </recommendedName>
</protein>
<dbReference type="Pfam" id="PF03478">
    <property type="entry name" value="Beta-prop_KIB1-4"/>
    <property type="match status" value="1"/>
</dbReference>
<dbReference type="InterPro" id="IPR005174">
    <property type="entry name" value="KIB1-4_b-propeller"/>
</dbReference>
<gene>
    <name evidence="2" type="ORF">BDA96_07G217500</name>
</gene>
<comment type="caution">
    <text evidence="2">The sequence shown here is derived from an EMBL/GenBank/DDBJ whole genome shotgun (WGS) entry which is preliminary data.</text>
</comment>
<accession>A0A921QLS9</accession>
<dbReference type="PANTHER" id="PTHR33165">
    <property type="entry name" value="F-BOX DOMAIN CONTAINING PROTEIN-LIKE-RELATED"/>
    <property type="match status" value="1"/>
</dbReference>
<reference evidence="2" key="2">
    <citation type="submission" date="2020-10" db="EMBL/GenBank/DDBJ databases">
        <authorList>
            <person name="Cooper E.A."/>
            <person name="Brenton Z.W."/>
            <person name="Flinn B.S."/>
            <person name="Jenkins J."/>
            <person name="Shu S."/>
            <person name="Flowers D."/>
            <person name="Luo F."/>
            <person name="Wang Y."/>
            <person name="Xia P."/>
            <person name="Barry K."/>
            <person name="Daum C."/>
            <person name="Lipzen A."/>
            <person name="Yoshinaga Y."/>
            <person name="Schmutz J."/>
            <person name="Saski C."/>
            <person name="Vermerris W."/>
            <person name="Kresovich S."/>
        </authorList>
    </citation>
    <scope>NUCLEOTIDE SEQUENCE</scope>
</reference>
<evidence type="ECO:0000313" key="3">
    <source>
        <dbReference type="Proteomes" id="UP000807115"/>
    </source>
</evidence>
<sequence length="480" mass="54227">MAAVEREDHRQRQVVFACGMSSSSRYQSRPKVLAVRFGKRRRAALAACSSTRRRRRRVTDSDAAVTGDASSSWASLPEDLVDLIACRVLAVDLLDYVRFRAVCPHWRSSTASPRGRGIVDRRFHPRRWMMLPEGHGLYPGHGKLRGFVRFFNLSTGAFVRVHLPLFRDHCVLDSIDGLLLLQRDHDTAARLLNPFTGDILDFPPLETLLPYVGSQTSQGRWFYIRHVNATSMNVSADGVVSLMIFGGSCWSKIVFATSREQRWRVSSYFVDQYSSPLSFQGKIYVLRSTDCYAKPEILEIGPPQLLQGKEELWMPPPRSIAKCPLPCSSDKTGINYPYLAECGTEMMVVSMTNNFNKLLVHRVADLMLGRAVPVTRIGGNCLFIDRRKLYVSSKAFPTIVDDTIVFYSMQKRMLAQYHLSSGTILPATNIPNAEDAGPSPCSIISHIYTCCYREKWNKGQIAFRGGNNRWRVKSKWRTGA</sequence>
<dbReference type="EMBL" id="CM027686">
    <property type="protein sequence ID" value="KAG0524504.1"/>
    <property type="molecule type" value="Genomic_DNA"/>
</dbReference>
<name>A0A921QLS9_SORBI</name>
<reference evidence="2" key="1">
    <citation type="journal article" date="2019" name="BMC Genomics">
        <title>A new reference genome for Sorghum bicolor reveals high levels of sequence similarity between sweet and grain genotypes: implications for the genetics of sugar metabolism.</title>
        <authorList>
            <person name="Cooper E.A."/>
            <person name="Brenton Z.W."/>
            <person name="Flinn B.S."/>
            <person name="Jenkins J."/>
            <person name="Shu S."/>
            <person name="Flowers D."/>
            <person name="Luo F."/>
            <person name="Wang Y."/>
            <person name="Xia P."/>
            <person name="Barry K."/>
            <person name="Daum C."/>
            <person name="Lipzen A."/>
            <person name="Yoshinaga Y."/>
            <person name="Schmutz J."/>
            <person name="Saski C."/>
            <person name="Vermerris W."/>
            <person name="Kresovich S."/>
        </authorList>
    </citation>
    <scope>NUCLEOTIDE SEQUENCE</scope>
</reference>
<dbReference type="OMA" id="DTIVFHH"/>
<dbReference type="InterPro" id="IPR036047">
    <property type="entry name" value="F-box-like_dom_sf"/>
</dbReference>
<proteinExistence type="predicted"/>
<organism evidence="2 3">
    <name type="scientific">Sorghum bicolor</name>
    <name type="common">Sorghum</name>
    <name type="synonym">Sorghum vulgare</name>
    <dbReference type="NCBI Taxonomy" id="4558"/>
    <lineage>
        <taxon>Eukaryota</taxon>
        <taxon>Viridiplantae</taxon>
        <taxon>Streptophyta</taxon>
        <taxon>Embryophyta</taxon>
        <taxon>Tracheophyta</taxon>
        <taxon>Spermatophyta</taxon>
        <taxon>Magnoliopsida</taxon>
        <taxon>Liliopsida</taxon>
        <taxon>Poales</taxon>
        <taxon>Poaceae</taxon>
        <taxon>PACMAD clade</taxon>
        <taxon>Panicoideae</taxon>
        <taxon>Andropogonodae</taxon>
        <taxon>Andropogoneae</taxon>
        <taxon>Sorghinae</taxon>
        <taxon>Sorghum</taxon>
    </lineage>
</organism>